<reference evidence="2 3" key="1">
    <citation type="journal article" date="2014" name="Int. J. Syst. Evol. Microbiol.">
        <title>Complete genome sequence of Corynebacterium casei LMG S-19264T (=DSM 44701T), isolated from a smear-ripened cheese.</title>
        <authorList>
            <consortium name="US DOE Joint Genome Institute (JGI-PGF)"/>
            <person name="Walter F."/>
            <person name="Albersmeier A."/>
            <person name="Kalinowski J."/>
            <person name="Ruckert C."/>
        </authorList>
    </citation>
    <scope>NUCLEOTIDE SEQUENCE [LARGE SCALE GENOMIC DNA]</scope>
    <source>
        <strain evidence="2 3">CGMCC 1.9161</strain>
    </source>
</reference>
<keyword evidence="3" id="KW-1185">Reference proteome</keyword>
<feature type="transmembrane region" description="Helical" evidence="1">
    <location>
        <begin position="60"/>
        <end position="81"/>
    </location>
</feature>
<evidence type="ECO:0000313" key="3">
    <source>
        <dbReference type="Proteomes" id="UP000600449"/>
    </source>
</evidence>
<sequence length="82" mass="9428">MTRWLVVFLVLAGFLTLVRELVLMLGEIRRRRAARLSDQLDGRDLEHDIAQWRHATGRRLWIQLVGVPLLLIGILILVGVYG</sequence>
<proteinExistence type="predicted"/>
<dbReference type="Proteomes" id="UP000600449">
    <property type="component" value="Unassembled WGS sequence"/>
</dbReference>
<gene>
    <name evidence="2" type="ORF">GCM10011322_03260</name>
</gene>
<evidence type="ECO:0000256" key="1">
    <source>
        <dbReference type="SAM" id="Phobius"/>
    </source>
</evidence>
<evidence type="ECO:0000313" key="2">
    <source>
        <dbReference type="EMBL" id="GGK19939.1"/>
    </source>
</evidence>
<feature type="transmembrane region" description="Helical" evidence="1">
    <location>
        <begin position="6"/>
        <end position="26"/>
    </location>
</feature>
<dbReference type="RefSeq" id="WP_188908805.1">
    <property type="nucleotide sequence ID" value="NZ_BMMF01000001.1"/>
</dbReference>
<protein>
    <submittedName>
        <fullName evidence="2">Uncharacterized protein</fullName>
    </submittedName>
</protein>
<comment type="caution">
    <text evidence="2">The sequence shown here is derived from an EMBL/GenBank/DDBJ whole genome shotgun (WGS) entry which is preliminary data.</text>
</comment>
<dbReference type="EMBL" id="BMMF01000001">
    <property type="protein sequence ID" value="GGK19939.1"/>
    <property type="molecule type" value="Genomic_DNA"/>
</dbReference>
<keyword evidence="1" id="KW-0472">Membrane</keyword>
<name>A0A917Q4C5_9HYPH</name>
<keyword evidence="1" id="KW-1133">Transmembrane helix</keyword>
<dbReference type="AlphaFoldDB" id="A0A917Q4C5"/>
<organism evidence="2 3">
    <name type="scientific">Salinarimonas ramus</name>
    <dbReference type="NCBI Taxonomy" id="690164"/>
    <lineage>
        <taxon>Bacteria</taxon>
        <taxon>Pseudomonadati</taxon>
        <taxon>Pseudomonadota</taxon>
        <taxon>Alphaproteobacteria</taxon>
        <taxon>Hyphomicrobiales</taxon>
        <taxon>Salinarimonadaceae</taxon>
        <taxon>Salinarimonas</taxon>
    </lineage>
</organism>
<keyword evidence="1" id="KW-0812">Transmembrane</keyword>
<accession>A0A917Q4C5</accession>